<dbReference type="InterPro" id="IPR050351">
    <property type="entry name" value="BphY/WalK/GraS-like"/>
</dbReference>
<dbReference type="AlphaFoldDB" id="A0A328VNK5"/>
<dbReference type="SUPFAM" id="SSF55785">
    <property type="entry name" value="PYP-like sensor domain (PAS domain)"/>
    <property type="match status" value="1"/>
</dbReference>
<keyword evidence="6" id="KW-0808">Transferase</keyword>
<dbReference type="PANTHER" id="PTHR45453">
    <property type="entry name" value="PHOSPHATE REGULON SENSOR PROTEIN PHOR"/>
    <property type="match status" value="1"/>
</dbReference>
<dbReference type="GO" id="GO:0005524">
    <property type="term" value="F:ATP binding"/>
    <property type="evidence" value="ECO:0007669"/>
    <property type="project" value="UniProtKB-KW"/>
</dbReference>
<dbReference type="Gene3D" id="3.30.450.20">
    <property type="entry name" value="PAS domain"/>
    <property type="match status" value="1"/>
</dbReference>
<keyword evidence="11" id="KW-0472">Membrane</keyword>
<evidence type="ECO:0000256" key="5">
    <source>
        <dbReference type="ARBA" id="ARBA00022553"/>
    </source>
</evidence>
<dbReference type="EC" id="2.7.13.3" evidence="3"/>
<feature type="domain" description="Histidine kinase" evidence="12">
    <location>
        <begin position="145"/>
        <end position="371"/>
    </location>
</feature>
<keyword evidence="14" id="KW-1185">Reference proteome</keyword>
<dbReference type="PRINTS" id="PR00344">
    <property type="entry name" value="BCTRLSENSOR"/>
</dbReference>
<comment type="subcellular location">
    <subcellularLocation>
        <location evidence="2">Cell membrane</location>
    </subcellularLocation>
</comment>
<evidence type="ECO:0000256" key="11">
    <source>
        <dbReference type="ARBA" id="ARBA00023136"/>
    </source>
</evidence>
<name>A0A328VNK5_9CHLR</name>
<comment type="catalytic activity">
    <reaction evidence="1">
        <text>ATP + protein L-histidine = ADP + protein N-phospho-L-histidine.</text>
        <dbReference type="EC" id="2.7.13.3"/>
    </reaction>
</comment>
<dbReference type="InterPro" id="IPR004358">
    <property type="entry name" value="Sig_transdc_His_kin-like_C"/>
</dbReference>
<dbReference type="FunFam" id="3.30.565.10:FF:000006">
    <property type="entry name" value="Sensor histidine kinase WalK"/>
    <property type="match status" value="1"/>
</dbReference>
<evidence type="ECO:0000256" key="2">
    <source>
        <dbReference type="ARBA" id="ARBA00004236"/>
    </source>
</evidence>
<dbReference type="Pfam" id="PF02518">
    <property type="entry name" value="HATPase_c"/>
    <property type="match status" value="1"/>
</dbReference>
<dbReference type="PROSITE" id="PS50109">
    <property type="entry name" value="HIS_KIN"/>
    <property type="match status" value="1"/>
</dbReference>
<dbReference type="Pfam" id="PF00512">
    <property type="entry name" value="HisKA"/>
    <property type="match status" value="1"/>
</dbReference>
<dbReference type="EMBL" id="MCIF01000002">
    <property type="protein sequence ID" value="RAQ97253.1"/>
    <property type="molecule type" value="Genomic_DNA"/>
</dbReference>
<evidence type="ECO:0000313" key="13">
    <source>
        <dbReference type="EMBL" id="RAQ97253.1"/>
    </source>
</evidence>
<evidence type="ECO:0000256" key="7">
    <source>
        <dbReference type="ARBA" id="ARBA00022741"/>
    </source>
</evidence>
<dbReference type="InterPro" id="IPR003661">
    <property type="entry name" value="HisK_dim/P_dom"/>
</dbReference>
<dbReference type="PANTHER" id="PTHR45453:SF1">
    <property type="entry name" value="PHOSPHATE REGULON SENSOR PROTEIN PHOR"/>
    <property type="match status" value="1"/>
</dbReference>
<dbReference type="InterPro" id="IPR000014">
    <property type="entry name" value="PAS"/>
</dbReference>
<evidence type="ECO:0000259" key="12">
    <source>
        <dbReference type="PROSITE" id="PS50109"/>
    </source>
</evidence>
<dbReference type="InterPro" id="IPR003594">
    <property type="entry name" value="HATPase_dom"/>
</dbReference>
<dbReference type="GO" id="GO:0000155">
    <property type="term" value="F:phosphorelay sensor kinase activity"/>
    <property type="evidence" value="ECO:0007669"/>
    <property type="project" value="InterPro"/>
</dbReference>
<dbReference type="SUPFAM" id="SSF55874">
    <property type="entry name" value="ATPase domain of HSP90 chaperone/DNA topoisomerase II/histidine kinase"/>
    <property type="match status" value="1"/>
</dbReference>
<evidence type="ECO:0000256" key="10">
    <source>
        <dbReference type="ARBA" id="ARBA00023012"/>
    </source>
</evidence>
<dbReference type="GO" id="GO:0005886">
    <property type="term" value="C:plasma membrane"/>
    <property type="evidence" value="ECO:0007669"/>
    <property type="project" value="UniProtKB-SubCell"/>
</dbReference>
<keyword evidence="9" id="KW-0067">ATP-binding</keyword>
<evidence type="ECO:0000256" key="8">
    <source>
        <dbReference type="ARBA" id="ARBA00022777"/>
    </source>
</evidence>
<dbReference type="CDD" id="cd00075">
    <property type="entry name" value="HATPase"/>
    <property type="match status" value="1"/>
</dbReference>
<dbReference type="InterPro" id="IPR036890">
    <property type="entry name" value="HATPase_C_sf"/>
</dbReference>
<evidence type="ECO:0000256" key="3">
    <source>
        <dbReference type="ARBA" id="ARBA00012438"/>
    </source>
</evidence>
<organism evidence="13 14">
    <name type="scientific">Thermogemmatispora tikiterensis</name>
    <dbReference type="NCBI Taxonomy" id="1825093"/>
    <lineage>
        <taxon>Bacteria</taxon>
        <taxon>Bacillati</taxon>
        <taxon>Chloroflexota</taxon>
        <taxon>Ktedonobacteria</taxon>
        <taxon>Thermogemmatisporales</taxon>
        <taxon>Thermogemmatisporaceae</taxon>
        <taxon>Thermogemmatispora</taxon>
    </lineage>
</organism>
<dbReference type="InterPro" id="IPR005467">
    <property type="entry name" value="His_kinase_dom"/>
</dbReference>
<dbReference type="CDD" id="cd00082">
    <property type="entry name" value="HisKA"/>
    <property type="match status" value="1"/>
</dbReference>
<dbReference type="InterPro" id="IPR035965">
    <property type="entry name" value="PAS-like_dom_sf"/>
</dbReference>
<dbReference type="SUPFAM" id="SSF47384">
    <property type="entry name" value="Homodimeric domain of signal transducing histidine kinase"/>
    <property type="match status" value="1"/>
</dbReference>
<keyword evidence="4" id="KW-1003">Cell membrane</keyword>
<dbReference type="Pfam" id="PF13188">
    <property type="entry name" value="PAS_8"/>
    <property type="match status" value="1"/>
</dbReference>
<evidence type="ECO:0000256" key="9">
    <source>
        <dbReference type="ARBA" id="ARBA00022840"/>
    </source>
</evidence>
<keyword evidence="8" id="KW-0418">Kinase</keyword>
<keyword evidence="7" id="KW-0547">Nucleotide-binding</keyword>
<accession>A0A328VNK5</accession>
<dbReference type="SMART" id="SM00388">
    <property type="entry name" value="HisKA"/>
    <property type="match status" value="1"/>
</dbReference>
<comment type="caution">
    <text evidence="13">The sequence shown here is derived from an EMBL/GenBank/DDBJ whole genome shotgun (WGS) entry which is preliminary data.</text>
</comment>
<keyword evidence="10" id="KW-0902">Two-component regulatory system</keyword>
<dbReference type="SMART" id="SM00387">
    <property type="entry name" value="HATPase_c"/>
    <property type="match status" value="1"/>
</dbReference>
<dbReference type="Gene3D" id="1.10.287.130">
    <property type="match status" value="1"/>
</dbReference>
<gene>
    <name evidence="13" type="ORF">A4R35_17070</name>
</gene>
<dbReference type="RefSeq" id="WP_189361965.1">
    <property type="nucleotide sequence ID" value="NZ_MCIF01000002.1"/>
</dbReference>
<reference evidence="13 14" key="1">
    <citation type="submission" date="2016-08" db="EMBL/GenBank/DDBJ databases">
        <title>Analysis of Carbohydrate Active Enzymes in Thermogemmatispora T81 Reveals Carbohydrate Degradation Ability.</title>
        <authorList>
            <person name="Tomazini A."/>
            <person name="Lal S."/>
            <person name="Stott M."/>
            <person name="Henrissat B."/>
            <person name="Polikarpov I."/>
            <person name="Sparling R."/>
            <person name="Levin D.B."/>
        </authorList>
    </citation>
    <scope>NUCLEOTIDE SEQUENCE [LARGE SCALE GENOMIC DNA]</scope>
    <source>
        <strain evidence="13 14">T81</strain>
    </source>
</reference>
<dbReference type="Proteomes" id="UP000248706">
    <property type="component" value="Unassembled WGS sequence"/>
</dbReference>
<dbReference type="GO" id="GO:0016036">
    <property type="term" value="P:cellular response to phosphate starvation"/>
    <property type="evidence" value="ECO:0007669"/>
    <property type="project" value="TreeGrafter"/>
</dbReference>
<dbReference type="InterPro" id="IPR036097">
    <property type="entry name" value="HisK_dim/P_sf"/>
</dbReference>
<dbReference type="GO" id="GO:0004721">
    <property type="term" value="F:phosphoprotein phosphatase activity"/>
    <property type="evidence" value="ECO:0007669"/>
    <property type="project" value="TreeGrafter"/>
</dbReference>
<keyword evidence="5" id="KW-0597">Phosphoprotein</keyword>
<evidence type="ECO:0000256" key="6">
    <source>
        <dbReference type="ARBA" id="ARBA00022679"/>
    </source>
</evidence>
<evidence type="ECO:0000313" key="14">
    <source>
        <dbReference type="Proteomes" id="UP000248706"/>
    </source>
</evidence>
<dbReference type="FunFam" id="1.10.287.130:FF:000008">
    <property type="entry name" value="Two-component sensor histidine kinase"/>
    <property type="match status" value="1"/>
</dbReference>
<protein>
    <recommendedName>
        <fullName evidence="3">histidine kinase</fullName>
        <ecNumber evidence="3">2.7.13.3</ecNumber>
    </recommendedName>
</protein>
<sequence>MTEHTTAEKATGINYRHFFLQLLEAAPWPVLVIDRALTIRYYNRHVCSLFGVTGPLQKVKLDQLITSAAMIQLVRESIASQRPQSAEFNEGPSGPCWKVSVTPLEHHKPPVGQERLREYHYFAVAIEDLTELRRLERVRRDFVANISHELRTPLASVRLLAETLEDTIETDPEQAQVFVERIEKEVQYLTSLVSELLELSRIESGQLPMVIEPVEAQQLVREGMARLLPQAQRHRVRLRTEIRDGQVLVAADSKQIGRVLVNLIHNAIKFTPSGGEVVVGTFAEPDGCSQRFFVRDTGVGIRPEDLPRIFERFYKVDRSRSKFDYVGAGGGGSGLGLAIARHIVEAHGGRIFAESTVGQGSTFFFTLPVAHAERSTS</sequence>
<evidence type="ECO:0000256" key="4">
    <source>
        <dbReference type="ARBA" id="ARBA00022475"/>
    </source>
</evidence>
<evidence type="ECO:0000256" key="1">
    <source>
        <dbReference type="ARBA" id="ARBA00000085"/>
    </source>
</evidence>
<proteinExistence type="predicted"/>
<dbReference type="Gene3D" id="3.30.565.10">
    <property type="entry name" value="Histidine kinase-like ATPase, C-terminal domain"/>
    <property type="match status" value="1"/>
</dbReference>